<evidence type="ECO:0000256" key="10">
    <source>
        <dbReference type="HAMAP-Rule" id="MF_01037"/>
    </source>
</evidence>
<organism evidence="12 13">
    <name type="scientific">Megasphaera vaginalis</name>
    <name type="common">ex Srinivasan et al. 2021</name>
    <dbReference type="NCBI Taxonomy" id="1111454"/>
    <lineage>
        <taxon>Bacteria</taxon>
        <taxon>Bacillati</taxon>
        <taxon>Bacillota</taxon>
        <taxon>Negativicutes</taxon>
        <taxon>Veillonellales</taxon>
        <taxon>Veillonellaceae</taxon>
        <taxon>Megasphaera</taxon>
    </lineage>
</organism>
<keyword evidence="5 10" id="KW-0808">Transferase</keyword>
<dbReference type="EC" id="2.1.1.74" evidence="10"/>
<keyword evidence="2 10" id="KW-0963">Cytoplasm</keyword>
<proteinExistence type="inferred from homology"/>
<comment type="cofactor">
    <cofactor evidence="1 10">
        <name>FAD</name>
        <dbReference type="ChEBI" id="CHEBI:57692"/>
    </cofactor>
</comment>
<dbReference type="eggNOG" id="COG1206">
    <property type="taxonomic scope" value="Bacteria"/>
</dbReference>
<dbReference type="Proteomes" id="UP000017090">
    <property type="component" value="Unassembled WGS sequence"/>
</dbReference>
<dbReference type="HAMAP" id="MF_01037">
    <property type="entry name" value="TrmFO"/>
    <property type="match status" value="1"/>
</dbReference>
<evidence type="ECO:0000256" key="7">
    <source>
        <dbReference type="ARBA" id="ARBA00022827"/>
    </source>
</evidence>
<feature type="binding site" evidence="10">
    <location>
        <begin position="9"/>
        <end position="14"/>
    </location>
    <ligand>
        <name>FAD</name>
        <dbReference type="ChEBI" id="CHEBI:57692"/>
    </ligand>
</feature>
<evidence type="ECO:0000256" key="2">
    <source>
        <dbReference type="ARBA" id="ARBA00022490"/>
    </source>
</evidence>
<evidence type="ECO:0000313" key="12">
    <source>
        <dbReference type="EMBL" id="ERT62021.1"/>
    </source>
</evidence>
<dbReference type="AlphaFoldDB" id="U7URU0"/>
<feature type="domain" description="MnmG N-terminal" evidence="11">
    <location>
        <begin position="5"/>
        <end position="368"/>
    </location>
</feature>
<evidence type="ECO:0000313" key="13">
    <source>
        <dbReference type="Proteomes" id="UP000017090"/>
    </source>
</evidence>
<dbReference type="GO" id="GO:0002098">
    <property type="term" value="P:tRNA wobble uridine modification"/>
    <property type="evidence" value="ECO:0007669"/>
    <property type="project" value="TreeGrafter"/>
</dbReference>
<dbReference type="GO" id="GO:0030488">
    <property type="term" value="P:tRNA methylation"/>
    <property type="evidence" value="ECO:0007669"/>
    <property type="project" value="TreeGrafter"/>
</dbReference>
<comment type="catalytic activity">
    <reaction evidence="10">
        <text>uridine(54) in tRNA + (6R)-5,10-methylene-5,6,7,8-tetrahydrofolate + NADH + H(+) = 5-methyluridine(54) in tRNA + (6S)-5,6,7,8-tetrahydrofolate + NAD(+)</text>
        <dbReference type="Rhea" id="RHEA:16873"/>
        <dbReference type="Rhea" id="RHEA-COMP:10167"/>
        <dbReference type="Rhea" id="RHEA-COMP:10193"/>
        <dbReference type="ChEBI" id="CHEBI:15378"/>
        <dbReference type="ChEBI" id="CHEBI:15636"/>
        <dbReference type="ChEBI" id="CHEBI:57453"/>
        <dbReference type="ChEBI" id="CHEBI:57540"/>
        <dbReference type="ChEBI" id="CHEBI:57945"/>
        <dbReference type="ChEBI" id="CHEBI:65315"/>
        <dbReference type="ChEBI" id="CHEBI:74447"/>
        <dbReference type="EC" id="2.1.1.74"/>
    </reaction>
</comment>
<dbReference type="PANTHER" id="PTHR11806:SF2">
    <property type="entry name" value="METHYLENETETRAHYDROFOLATE--TRNA-(URACIL-5-)-METHYLTRANSFERASE TRMFO"/>
    <property type="match status" value="1"/>
</dbReference>
<sequence>MKNSVLVIGAGLAGSEAAWQLARRGIPVELAEMRPAVPSPAHHTELFAELVCSNSFRAANIENAVGLLKEEMRRLGSLIMTAADRHRVPAGGALAVDRFPFSQTVTEALRHHPLITVRQEEIQSLPDDQIVIAATGPLTSPAMTAAIQRLTGEAYFHFHDAAAPIVTVESLDMTKVYRAARYGKGGADYLNCPFTEEEYKRFWQELTTAECAELHDFEKDDSVFEGCIPVEVMAGRGIDTLRYGPMKPVGLELPGNGALPYAVVQLRQDDGGATLYNIVGFQTHLKFPEQKRVFSLIPGLEHAEFVRYGVMHRNSYINSPELLLPTLQYRKEPRLFFAGQLTGVEGYLESAAMGLLAGVNGARLLQGKACLTLSGQTAIGALSRYIAAGPNENFQPMNINFGIMDPLGLKKKMKKREKNALLAQRALAEIDQVKEWI</sequence>
<evidence type="ECO:0000256" key="9">
    <source>
        <dbReference type="ARBA" id="ARBA00023027"/>
    </source>
</evidence>
<evidence type="ECO:0000259" key="11">
    <source>
        <dbReference type="Pfam" id="PF01134"/>
    </source>
</evidence>
<dbReference type="InterPro" id="IPR036188">
    <property type="entry name" value="FAD/NAD-bd_sf"/>
</dbReference>
<dbReference type="NCBIfam" id="NF003739">
    <property type="entry name" value="PRK05335.1"/>
    <property type="match status" value="1"/>
</dbReference>
<dbReference type="SUPFAM" id="SSF51905">
    <property type="entry name" value="FAD/NAD(P)-binding domain"/>
    <property type="match status" value="1"/>
</dbReference>
<dbReference type="Gene3D" id="3.50.50.60">
    <property type="entry name" value="FAD/NAD(P)-binding domain"/>
    <property type="match status" value="2"/>
</dbReference>
<keyword evidence="4 10" id="KW-0285">Flavoprotein</keyword>
<keyword evidence="6 10" id="KW-0819">tRNA processing</keyword>
<evidence type="ECO:0000256" key="5">
    <source>
        <dbReference type="ARBA" id="ARBA00022679"/>
    </source>
</evidence>
<keyword evidence="13" id="KW-1185">Reference proteome</keyword>
<dbReference type="InterPro" id="IPR004417">
    <property type="entry name" value="TrmFO"/>
</dbReference>
<dbReference type="EMBL" id="AWXA01000007">
    <property type="protein sequence ID" value="ERT62021.1"/>
    <property type="molecule type" value="Genomic_DNA"/>
</dbReference>
<reference evidence="12 13" key="1">
    <citation type="submission" date="2013-09" db="EMBL/GenBank/DDBJ databases">
        <authorList>
            <person name="Durkin A.S."/>
            <person name="Haft D.R."/>
            <person name="McCorrison J."/>
            <person name="Torralba M."/>
            <person name="Gillis M."/>
            <person name="Haft D.H."/>
            <person name="Methe B."/>
            <person name="Sutton G."/>
            <person name="Nelson K.E."/>
        </authorList>
    </citation>
    <scope>NUCLEOTIDE SEQUENCE [LARGE SCALE GENOMIC DNA]</scope>
    <source>
        <strain evidence="12 13">BV3C16-1</strain>
    </source>
</reference>
<evidence type="ECO:0000256" key="4">
    <source>
        <dbReference type="ARBA" id="ARBA00022630"/>
    </source>
</evidence>
<dbReference type="GO" id="GO:0005829">
    <property type="term" value="C:cytosol"/>
    <property type="evidence" value="ECO:0007669"/>
    <property type="project" value="TreeGrafter"/>
</dbReference>
<dbReference type="PRINTS" id="PR00420">
    <property type="entry name" value="RNGMNOXGNASE"/>
</dbReference>
<dbReference type="Pfam" id="PF01134">
    <property type="entry name" value="GIDA"/>
    <property type="match status" value="1"/>
</dbReference>
<dbReference type="OrthoDB" id="9803114at2"/>
<evidence type="ECO:0000256" key="6">
    <source>
        <dbReference type="ARBA" id="ARBA00022694"/>
    </source>
</evidence>
<evidence type="ECO:0000256" key="1">
    <source>
        <dbReference type="ARBA" id="ARBA00001974"/>
    </source>
</evidence>
<comment type="caution">
    <text evidence="12">The sequence shown here is derived from an EMBL/GenBank/DDBJ whole genome shotgun (WGS) entry which is preliminary data.</text>
</comment>
<dbReference type="NCBIfam" id="TIGR00137">
    <property type="entry name" value="gid_trmFO"/>
    <property type="match status" value="1"/>
</dbReference>
<keyword evidence="3 10" id="KW-0489">Methyltransferase</keyword>
<dbReference type="InterPro" id="IPR040131">
    <property type="entry name" value="MnmG_N"/>
</dbReference>
<keyword evidence="7 10" id="KW-0274">FAD</keyword>
<dbReference type="RefSeq" id="WP_023052917.1">
    <property type="nucleotide sequence ID" value="NZ_AWXA01000007.1"/>
</dbReference>
<dbReference type="PANTHER" id="PTHR11806">
    <property type="entry name" value="GLUCOSE INHIBITED DIVISION PROTEIN A"/>
    <property type="match status" value="1"/>
</dbReference>
<dbReference type="GO" id="GO:0050660">
    <property type="term" value="F:flavin adenine dinucleotide binding"/>
    <property type="evidence" value="ECO:0007669"/>
    <property type="project" value="UniProtKB-UniRule"/>
</dbReference>
<comment type="catalytic activity">
    <reaction evidence="10">
        <text>uridine(54) in tRNA + (6R)-5,10-methylene-5,6,7,8-tetrahydrofolate + NADPH + H(+) = 5-methyluridine(54) in tRNA + (6S)-5,6,7,8-tetrahydrofolate + NADP(+)</text>
        <dbReference type="Rhea" id="RHEA:62372"/>
        <dbReference type="Rhea" id="RHEA-COMP:10167"/>
        <dbReference type="Rhea" id="RHEA-COMP:10193"/>
        <dbReference type="ChEBI" id="CHEBI:15378"/>
        <dbReference type="ChEBI" id="CHEBI:15636"/>
        <dbReference type="ChEBI" id="CHEBI:57453"/>
        <dbReference type="ChEBI" id="CHEBI:57783"/>
        <dbReference type="ChEBI" id="CHEBI:58349"/>
        <dbReference type="ChEBI" id="CHEBI:65315"/>
        <dbReference type="ChEBI" id="CHEBI:74447"/>
        <dbReference type="EC" id="2.1.1.74"/>
    </reaction>
</comment>
<keyword evidence="8 10" id="KW-0521">NADP</keyword>
<gene>
    <name evidence="10 12" type="primary">trmFO</name>
    <name evidence="12" type="ORF">HMPREF1250_2040</name>
</gene>
<evidence type="ECO:0000256" key="8">
    <source>
        <dbReference type="ARBA" id="ARBA00022857"/>
    </source>
</evidence>
<comment type="similarity">
    <text evidence="10">Belongs to the MnmG family. TrmFO subfamily.</text>
</comment>
<comment type="subcellular location">
    <subcellularLocation>
        <location evidence="10">Cytoplasm</location>
    </subcellularLocation>
</comment>
<dbReference type="STRING" id="1111454.HMPREF1250_2040"/>
<comment type="function">
    <text evidence="10">Catalyzes the folate-dependent formation of 5-methyl-uridine at position 54 (M-5-U54) in all tRNAs.</text>
</comment>
<dbReference type="GO" id="GO:0047151">
    <property type="term" value="F:tRNA (uracil(54)-C5)-methyltransferase activity, 5,10-methylenetetrahydrofolate-dependent"/>
    <property type="evidence" value="ECO:0007669"/>
    <property type="project" value="UniProtKB-UniRule"/>
</dbReference>
<keyword evidence="9 10" id="KW-0520">NAD</keyword>
<name>U7URU0_9FIRM</name>
<protein>
    <recommendedName>
        <fullName evidence="10">Methylenetetrahydrofolate--tRNA-(uracil-5-)-methyltransferase TrmFO</fullName>
        <ecNumber evidence="10">2.1.1.74</ecNumber>
    </recommendedName>
    <alternativeName>
        <fullName evidence="10">Folate-dependent tRNA (uracil-5-)-methyltransferase</fullName>
    </alternativeName>
    <alternativeName>
        <fullName evidence="10">Folate-dependent tRNA(M-5-U54)-methyltransferase</fullName>
    </alternativeName>
</protein>
<accession>U7URU0</accession>
<dbReference type="PATRIC" id="fig|1111454.3.peg.370"/>
<dbReference type="InterPro" id="IPR002218">
    <property type="entry name" value="MnmG-rel"/>
</dbReference>
<evidence type="ECO:0000256" key="3">
    <source>
        <dbReference type="ARBA" id="ARBA00022603"/>
    </source>
</evidence>